<name>A0ABS0BAK4_9GAMM</name>
<evidence type="ECO:0000256" key="3">
    <source>
        <dbReference type="ARBA" id="ARBA00022692"/>
    </source>
</evidence>
<comment type="subcellular location">
    <subcellularLocation>
        <location evidence="1">Membrane</location>
        <topology evidence="1">Single-pass membrane protein</topology>
    </subcellularLocation>
</comment>
<keyword evidence="4" id="KW-1133">Transmembrane helix</keyword>
<accession>A0ABS0BAK4</accession>
<sequence length="377" mass="40005">MSASDEQPAAAAGDGGQAAARSVRKGGRIVAGVIALSLVLYLLADRYTPYTSQARIEGYVVGVAPKVAGAVTRLSVSNNQTVKAGQALLEVDRSQYRIALDKARSDLAHARRQVGAGASTVEAARANLQAARANEVKARQDATRLRRLREEDPGTISVRRQEIADATLQQATAQVAAAEADIRRAIDQMGGDRVEENTVLQTALTAVDKAQLDFANTVVRAPSNGVITDLRTDVGLYAGTGSPVLTLVAIHDVWINAEFTENNLGHMKVGTPVDIVFDVLPGRVFKGSVRSIGLGVGEGSNPPAGTLPSVENDRDWLRQSQRFPVIVGFDAAQDSALREQLRVGGQAAVIAYGEGGGPLRLLGKLYIRVASWLTYAY</sequence>
<evidence type="ECO:0000259" key="8">
    <source>
        <dbReference type="Pfam" id="PF25963"/>
    </source>
</evidence>
<dbReference type="Gene3D" id="1.10.287.470">
    <property type="entry name" value="Helix hairpin bin"/>
    <property type="match status" value="1"/>
</dbReference>
<evidence type="ECO:0000256" key="2">
    <source>
        <dbReference type="ARBA" id="ARBA00009477"/>
    </source>
</evidence>
<dbReference type="InterPro" id="IPR050739">
    <property type="entry name" value="MFP"/>
</dbReference>
<evidence type="ECO:0000256" key="5">
    <source>
        <dbReference type="ARBA" id="ARBA00023136"/>
    </source>
</evidence>
<proteinExistence type="inferred from homology"/>
<evidence type="ECO:0000259" key="7">
    <source>
        <dbReference type="Pfam" id="PF25917"/>
    </source>
</evidence>
<dbReference type="Proteomes" id="UP001429984">
    <property type="component" value="Unassembled WGS sequence"/>
</dbReference>
<comment type="caution">
    <text evidence="9">The sequence shown here is derived from an EMBL/GenBank/DDBJ whole genome shotgun (WGS) entry which is preliminary data.</text>
</comment>
<dbReference type="Pfam" id="PF25963">
    <property type="entry name" value="Beta-barrel_AAEA"/>
    <property type="match status" value="1"/>
</dbReference>
<keyword evidence="5" id="KW-0472">Membrane</keyword>
<dbReference type="Pfam" id="PF25917">
    <property type="entry name" value="BSH_RND"/>
    <property type="match status" value="1"/>
</dbReference>
<dbReference type="InterPro" id="IPR058634">
    <property type="entry name" value="AaeA-lik-b-barrel"/>
</dbReference>
<keyword evidence="6" id="KW-0175">Coiled coil</keyword>
<feature type="coiled-coil region" evidence="6">
    <location>
        <begin position="93"/>
        <end position="141"/>
    </location>
</feature>
<keyword evidence="3" id="KW-0812">Transmembrane</keyword>
<keyword evidence="10" id="KW-1185">Reference proteome</keyword>
<reference evidence="9 10" key="1">
    <citation type="submission" date="2020-11" db="EMBL/GenBank/DDBJ databases">
        <title>Draft Genome Sequence and Secondary Metabolite Biosynthetic Potential of the Lysobacter niastensis Type strain DSM 18481.</title>
        <authorList>
            <person name="Turrini P."/>
            <person name="Artuso I."/>
            <person name="Tescari M."/>
            <person name="Lugli G.A."/>
            <person name="Frangipani E."/>
            <person name="Ventura M."/>
            <person name="Visca P."/>
        </authorList>
    </citation>
    <scope>NUCLEOTIDE SEQUENCE [LARGE SCALE GENOMIC DNA]</scope>
    <source>
        <strain evidence="9 10">DSM 18481</strain>
    </source>
</reference>
<evidence type="ECO:0000256" key="6">
    <source>
        <dbReference type="SAM" id="Coils"/>
    </source>
</evidence>
<dbReference type="InterPro" id="IPR058625">
    <property type="entry name" value="MdtA-like_BSH"/>
</dbReference>
<dbReference type="RefSeq" id="WP_194932621.1">
    <property type="nucleotide sequence ID" value="NZ_JADLZT010000013.1"/>
</dbReference>
<dbReference type="Gene3D" id="2.40.30.170">
    <property type="match status" value="1"/>
</dbReference>
<dbReference type="SUPFAM" id="SSF111369">
    <property type="entry name" value="HlyD-like secretion proteins"/>
    <property type="match status" value="2"/>
</dbReference>
<dbReference type="PANTHER" id="PTHR30386:SF26">
    <property type="entry name" value="TRANSPORT PROTEIN COMB"/>
    <property type="match status" value="1"/>
</dbReference>
<feature type="domain" description="Multidrug resistance protein MdtA-like barrel-sandwich hybrid" evidence="7">
    <location>
        <begin position="60"/>
        <end position="244"/>
    </location>
</feature>
<dbReference type="PANTHER" id="PTHR30386">
    <property type="entry name" value="MEMBRANE FUSION SUBUNIT OF EMRAB-TOLC MULTIDRUG EFFLUX PUMP"/>
    <property type="match status" value="1"/>
</dbReference>
<organism evidence="9 10">
    <name type="scientific">Lysobacter niastensis</name>
    <dbReference type="NCBI Taxonomy" id="380629"/>
    <lineage>
        <taxon>Bacteria</taxon>
        <taxon>Pseudomonadati</taxon>
        <taxon>Pseudomonadota</taxon>
        <taxon>Gammaproteobacteria</taxon>
        <taxon>Lysobacterales</taxon>
        <taxon>Lysobacteraceae</taxon>
        <taxon>Lysobacter</taxon>
    </lineage>
</organism>
<protein>
    <submittedName>
        <fullName evidence="9">HlyD family secretion protein</fullName>
    </submittedName>
</protein>
<dbReference type="EMBL" id="JADLZT010000013">
    <property type="protein sequence ID" value="MBF6026021.1"/>
    <property type="molecule type" value="Genomic_DNA"/>
</dbReference>
<gene>
    <name evidence="9" type="ORF">IU514_18480</name>
</gene>
<evidence type="ECO:0000256" key="1">
    <source>
        <dbReference type="ARBA" id="ARBA00004167"/>
    </source>
</evidence>
<evidence type="ECO:0000313" key="9">
    <source>
        <dbReference type="EMBL" id="MBF6026021.1"/>
    </source>
</evidence>
<evidence type="ECO:0000313" key="10">
    <source>
        <dbReference type="Proteomes" id="UP001429984"/>
    </source>
</evidence>
<feature type="domain" description="p-hydroxybenzoic acid efflux pump subunit AaeA-like beta-barrel" evidence="8">
    <location>
        <begin position="254"/>
        <end position="335"/>
    </location>
</feature>
<dbReference type="Gene3D" id="2.40.50.100">
    <property type="match status" value="1"/>
</dbReference>
<comment type="similarity">
    <text evidence="2">Belongs to the membrane fusion protein (MFP) (TC 8.A.1) family.</text>
</comment>
<evidence type="ECO:0000256" key="4">
    <source>
        <dbReference type="ARBA" id="ARBA00022989"/>
    </source>
</evidence>